<keyword evidence="2" id="KW-1185">Reference proteome</keyword>
<evidence type="ECO:0000313" key="1">
    <source>
        <dbReference type="EMBL" id="KAJ7567593.1"/>
    </source>
</evidence>
<dbReference type="Proteomes" id="UP001162992">
    <property type="component" value="Chromosome 2"/>
</dbReference>
<accession>A0ACC2EME4</accession>
<organism evidence="1 2">
    <name type="scientific">Diphasiastrum complanatum</name>
    <name type="common">Issler's clubmoss</name>
    <name type="synonym">Lycopodium complanatum</name>
    <dbReference type="NCBI Taxonomy" id="34168"/>
    <lineage>
        <taxon>Eukaryota</taxon>
        <taxon>Viridiplantae</taxon>
        <taxon>Streptophyta</taxon>
        <taxon>Embryophyta</taxon>
        <taxon>Tracheophyta</taxon>
        <taxon>Lycopodiopsida</taxon>
        <taxon>Lycopodiales</taxon>
        <taxon>Lycopodiaceae</taxon>
        <taxon>Lycopodioideae</taxon>
        <taxon>Diphasiastrum</taxon>
    </lineage>
</organism>
<dbReference type="EMBL" id="CM055093">
    <property type="protein sequence ID" value="KAJ7567593.1"/>
    <property type="molecule type" value="Genomic_DNA"/>
</dbReference>
<sequence length="242" mass="27268">MELQEFFSTSSLDHHPPLLSSPSPSSCCHAMLSGPPRSGKSSLLFQFAYNKVLAEQSAAVIFICRRHSFEYSPPYLAEGIDPASQVWERVHLKYVSDDEDLRNFFAAFHLQRVLPRAVIVDDFSTFFNGWKYLEQSSEPRAREKAMVKTLALCHDAINYANCKSAPATPCKLLISDTHTGNEPQLLYIYRRWLTNIYVIKALDSASFILSSYTGRDKEAGGPGAEYTIEQHLKLTSLHKASQ</sequence>
<gene>
    <name evidence="1" type="ORF">O6H91_02G154300</name>
</gene>
<proteinExistence type="predicted"/>
<evidence type="ECO:0000313" key="2">
    <source>
        <dbReference type="Proteomes" id="UP001162992"/>
    </source>
</evidence>
<reference evidence="2" key="1">
    <citation type="journal article" date="2024" name="Proc. Natl. Acad. Sci. U.S.A.">
        <title>Extraordinary preservation of gene collinearity over three hundred million years revealed in homosporous lycophytes.</title>
        <authorList>
            <person name="Li C."/>
            <person name="Wickell D."/>
            <person name="Kuo L.Y."/>
            <person name="Chen X."/>
            <person name="Nie B."/>
            <person name="Liao X."/>
            <person name="Peng D."/>
            <person name="Ji J."/>
            <person name="Jenkins J."/>
            <person name="Williams M."/>
            <person name="Shu S."/>
            <person name="Plott C."/>
            <person name="Barry K."/>
            <person name="Rajasekar S."/>
            <person name="Grimwood J."/>
            <person name="Han X."/>
            <person name="Sun S."/>
            <person name="Hou Z."/>
            <person name="He W."/>
            <person name="Dai G."/>
            <person name="Sun C."/>
            <person name="Schmutz J."/>
            <person name="Leebens-Mack J.H."/>
            <person name="Li F.W."/>
            <person name="Wang L."/>
        </authorList>
    </citation>
    <scope>NUCLEOTIDE SEQUENCE [LARGE SCALE GENOMIC DNA]</scope>
    <source>
        <strain evidence="2">cv. PW_Plant_1</strain>
    </source>
</reference>
<protein>
    <submittedName>
        <fullName evidence="1">Uncharacterized protein</fullName>
    </submittedName>
</protein>
<name>A0ACC2EME4_DIPCM</name>
<comment type="caution">
    <text evidence="1">The sequence shown here is derived from an EMBL/GenBank/DDBJ whole genome shotgun (WGS) entry which is preliminary data.</text>
</comment>